<feature type="transmembrane region" description="Helical" evidence="7">
    <location>
        <begin position="144"/>
        <end position="163"/>
    </location>
</feature>
<sequence length="542" mass="57669">MTTSASTEPSAFAPLRERAFLVLWVATVMGNTGTWMRDTASGWLMTSLSPSPTLVAMVQAATTLPIFLLALPAGALSDIVDRRRLMLGIQFGLALVSVALCLLSWRNGMTPSILLGLTFCGGIGAALVAPAWQSIVPQLVPRPLMRPAIALNSLGVNIARAIGPAVGGLLIATLGIAAAYAVDVFSYALIIAALWWWKPAVRPAQDPEHLVQAMRSGLRFALFDADLRRVLLRAFLFFIAGSSYWALLPLIVRTQLNGGATVYGLAMASIGLGAILGALLLPRLRRRLSANATVLLGALVTGAASATLALAHAPAEGIVVLLFAGAAWIAVLTTLNATAQAVLPDWVRGRGLALYLTVFFGGMTLGSLGWGALASAIGVPSTLGTAAVAVVLIGLLAHRWTLPAGDADLTPSMHWPEPAVSEEAHTRGGPVMVRIVYRVPPAEHVAFHEAIRPLARIRRRDGAYAWGVVFNLEHPDIVTEWFLVTSWEEHLRQHRRVSAADRIVQDQVIALHRGEAPPRVEHELALGQQAAAGHAHPSHDEP</sequence>
<feature type="transmembrane region" description="Helical" evidence="7">
    <location>
        <begin position="318"/>
        <end position="339"/>
    </location>
</feature>
<evidence type="ECO:0000259" key="8">
    <source>
        <dbReference type="PROSITE" id="PS50850"/>
    </source>
</evidence>
<comment type="subcellular location">
    <subcellularLocation>
        <location evidence="1">Cell membrane</location>
        <topology evidence="1">Multi-pass membrane protein</topology>
    </subcellularLocation>
</comment>
<dbReference type="EMBL" id="SOBT01000008">
    <property type="protein sequence ID" value="TDU31857.1"/>
    <property type="molecule type" value="Genomic_DNA"/>
</dbReference>
<dbReference type="PANTHER" id="PTHR23513:SF11">
    <property type="entry name" value="STAPHYLOFERRIN A TRANSPORTER"/>
    <property type="match status" value="1"/>
</dbReference>
<feature type="transmembrane region" description="Helical" evidence="7">
    <location>
        <begin position="85"/>
        <end position="105"/>
    </location>
</feature>
<dbReference type="InterPro" id="IPR020846">
    <property type="entry name" value="MFS_dom"/>
</dbReference>
<dbReference type="GO" id="GO:0022857">
    <property type="term" value="F:transmembrane transporter activity"/>
    <property type="evidence" value="ECO:0007669"/>
    <property type="project" value="InterPro"/>
</dbReference>
<organism evidence="9 10">
    <name type="scientific">Panacagrimonas perspica</name>
    <dbReference type="NCBI Taxonomy" id="381431"/>
    <lineage>
        <taxon>Bacteria</taxon>
        <taxon>Pseudomonadati</taxon>
        <taxon>Pseudomonadota</taxon>
        <taxon>Gammaproteobacteria</taxon>
        <taxon>Nevskiales</taxon>
        <taxon>Nevskiaceae</taxon>
        <taxon>Panacagrimonas</taxon>
    </lineage>
</organism>
<dbReference type="Pfam" id="PF05977">
    <property type="entry name" value="MFS_3"/>
    <property type="match status" value="1"/>
</dbReference>
<proteinExistence type="predicted"/>
<protein>
    <submittedName>
        <fullName evidence="9">Putative MFS family arabinose efflux permease</fullName>
    </submittedName>
</protein>
<name>A0A4V6RR24_9GAMM</name>
<evidence type="ECO:0000313" key="9">
    <source>
        <dbReference type="EMBL" id="TDU31857.1"/>
    </source>
</evidence>
<keyword evidence="6 7" id="KW-0472">Membrane</keyword>
<feature type="transmembrane region" description="Helical" evidence="7">
    <location>
        <begin position="293"/>
        <end position="312"/>
    </location>
</feature>
<keyword evidence="4 7" id="KW-0812">Transmembrane</keyword>
<accession>A0A4V6RR24</accession>
<evidence type="ECO:0000256" key="6">
    <source>
        <dbReference type="ARBA" id="ARBA00023136"/>
    </source>
</evidence>
<evidence type="ECO:0000256" key="7">
    <source>
        <dbReference type="SAM" id="Phobius"/>
    </source>
</evidence>
<evidence type="ECO:0000256" key="5">
    <source>
        <dbReference type="ARBA" id="ARBA00022989"/>
    </source>
</evidence>
<dbReference type="InterPro" id="IPR010290">
    <property type="entry name" value="TM_effector"/>
</dbReference>
<keyword evidence="3" id="KW-1003">Cell membrane</keyword>
<evidence type="ECO:0000256" key="3">
    <source>
        <dbReference type="ARBA" id="ARBA00022475"/>
    </source>
</evidence>
<evidence type="ECO:0000313" key="10">
    <source>
        <dbReference type="Proteomes" id="UP000295341"/>
    </source>
</evidence>
<dbReference type="OrthoDB" id="9775268at2"/>
<feature type="transmembrane region" description="Helical" evidence="7">
    <location>
        <begin position="260"/>
        <end position="281"/>
    </location>
</feature>
<feature type="transmembrane region" description="Helical" evidence="7">
    <location>
        <begin position="169"/>
        <end position="197"/>
    </location>
</feature>
<keyword evidence="2" id="KW-0813">Transport</keyword>
<dbReference type="PANTHER" id="PTHR23513">
    <property type="entry name" value="INTEGRAL MEMBRANE EFFLUX PROTEIN-RELATED"/>
    <property type="match status" value="1"/>
</dbReference>
<feature type="domain" description="Major facilitator superfamily (MFS) profile" evidence="8">
    <location>
        <begin position="19"/>
        <end position="406"/>
    </location>
</feature>
<dbReference type="GO" id="GO:0005886">
    <property type="term" value="C:plasma membrane"/>
    <property type="evidence" value="ECO:0007669"/>
    <property type="project" value="UniProtKB-SubCell"/>
</dbReference>
<evidence type="ECO:0000256" key="4">
    <source>
        <dbReference type="ARBA" id="ARBA00022692"/>
    </source>
</evidence>
<dbReference type="AlphaFoldDB" id="A0A4V6RR24"/>
<feature type="transmembrane region" description="Helical" evidence="7">
    <location>
        <begin position="111"/>
        <end position="132"/>
    </location>
</feature>
<gene>
    <name evidence="9" type="ORF">DFR24_1240</name>
</gene>
<evidence type="ECO:0000256" key="2">
    <source>
        <dbReference type="ARBA" id="ARBA00022448"/>
    </source>
</evidence>
<dbReference type="Gene3D" id="1.20.1250.20">
    <property type="entry name" value="MFS general substrate transporter like domains"/>
    <property type="match status" value="1"/>
</dbReference>
<dbReference type="PROSITE" id="PS50850">
    <property type="entry name" value="MFS"/>
    <property type="match status" value="1"/>
</dbReference>
<comment type="caution">
    <text evidence="9">The sequence shown here is derived from an EMBL/GenBank/DDBJ whole genome shotgun (WGS) entry which is preliminary data.</text>
</comment>
<reference evidence="9 10" key="1">
    <citation type="submission" date="2019-03" db="EMBL/GenBank/DDBJ databases">
        <title>Genomic Encyclopedia of Type Strains, Phase IV (KMG-IV): sequencing the most valuable type-strain genomes for metagenomic binning, comparative biology and taxonomic classification.</title>
        <authorList>
            <person name="Goeker M."/>
        </authorList>
    </citation>
    <scope>NUCLEOTIDE SEQUENCE [LARGE SCALE GENOMIC DNA]</scope>
    <source>
        <strain evidence="9 10">DSM 26377</strain>
    </source>
</reference>
<keyword evidence="5 7" id="KW-1133">Transmembrane helix</keyword>
<dbReference type="Proteomes" id="UP000295341">
    <property type="component" value="Unassembled WGS sequence"/>
</dbReference>
<dbReference type="SUPFAM" id="SSF103473">
    <property type="entry name" value="MFS general substrate transporter"/>
    <property type="match status" value="1"/>
</dbReference>
<feature type="transmembrane region" description="Helical" evidence="7">
    <location>
        <begin position="54"/>
        <end position="73"/>
    </location>
</feature>
<dbReference type="RefSeq" id="WP_133880413.1">
    <property type="nucleotide sequence ID" value="NZ_MWIN01000012.1"/>
</dbReference>
<keyword evidence="10" id="KW-1185">Reference proteome</keyword>
<feature type="transmembrane region" description="Helical" evidence="7">
    <location>
        <begin position="377"/>
        <end position="397"/>
    </location>
</feature>
<evidence type="ECO:0000256" key="1">
    <source>
        <dbReference type="ARBA" id="ARBA00004651"/>
    </source>
</evidence>
<feature type="transmembrane region" description="Helical" evidence="7">
    <location>
        <begin position="351"/>
        <end position="371"/>
    </location>
</feature>
<dbReference type="InterPro" id="IPR036259">
    <property type="entry name" value="MFS_trans_sf"/>
</dbReference>
<feature type="transmembrane region" description="Helical" evidence="7">
    <location>
        <begin position="230"/>
        <end position="248"/>
    </location>
</feature>
<dbReference type="CDD" id="cd06173">
    <property type="entry name" value="MFS_MefA_like"/>
    <property type="match status" value="1"/>
</dbReference>